<feature type="transmembrane region" description="Helical" evidence="11">
    <location>
        <begin position="6"/>
        <end position="26"/>
    </location>
</feature>
<keyword evidence="4 13" id="KW-0645">Protease</keyword>
<protein>
    <recommendedName>
        <fullName evidence="11">Zinc metalloprotease</fullName>
        <ecNumber evidence="11">3.4.24.-</ecNumber>
    </recommendedName>
</protein>
<dbReference type="EC" id="3.4.24.-" evidence="11"/>
<name>A0A132BVV5_9RHOB</name>
<dbReference type="EMBL" id="LPUY01000074">
    <property type="protein sequence ID" value="KUP92503.1"/>
    <property type="molecule type" value="Genomic_DNA"/>
</dbReference>
<sequence>MVISQLGGFLYTVGSFVVLLSIIVAVHEYGHYIVGRWSGIHPEVFSLGFGPVLLSRVDKRGTRWQVAAIPFGGFVKFLGDSDAASGKDVSQIEAARQDPEMLRKTMHGAPLWARAATVAAGPIFNFILAIVIFAGVNFSQGQMREPLTVGEIKPLPEQGYTLRAGDVVLGVEGIATPDFSDPQAWDRFVSEVPIARQLEYRVDRGGSERIVAGPVLMPSAVAGIAPRSAASDAGLRSGDVITHIDGDEIFAFAQLKDKVEQANGAPLALTVWREGKTRELTLSPRRTDEPAADGGFENNWRIGIAGALAFDPAREPVSPLSAIGQGAAQVWLMIERSLSGLKHMITGEISTCNLSGPVAIAETSGAMASQGAIDFIWLIAALSTGIGLLNLFPVPVLDGGHLVFFAYEAVFRRPPNERAMQVLMMIGMGLILSLMLFSISNDLLFC</sequence>
<dbReference type="Proteomes" id="UP000068382">
    <property type="component" value="Unassembled WGS sequence"/>
</dbReference>
<evidence type="ECO:0000256" key="1">
    <source>
        <dbReference type="ARBA" id="ARBA00001947"/>
    </source>
</evidence>
<evidence type="ECO:0000256" key="5">
    <source>
        <dbReference type="ARBA" id="ARBA00022692"/>
    </source>
</evidence>
<dbReference type="GO" id="GO:0016020">
    <property type="term" value="C:membrane"/>
    <property type="evidence" value="ECO:0007669"/>
    <property type="project" value="UniProtKB-SubCell"/>
</dbReference>
<dbReference type="InterPro" id="IPR041489">
    <property type="entry name" value="PDZ_6"/>
</dbReference>
<keyword evidence="11" id="KW-0479">Metal-binding</keyword>
<dbReference type="GO" id="GO:0046872">
    <property type="term" value="F:metal ion binding"/>
    <property type="evidence" value="ECO:0007669"/>
    <property type="project" value="UniProtKB-KW"/>
</dbReference>
<accession>A0A132BVV5</accession>
<evidence type="ECO:0000256" key="10">
    <source>
        <dbReference type="ARBA" id="ARBA00023136"/>
    </source>
</evidence>
<keyword evidence="7 11" id="KW-0862">Zinc</keyword>
<dbReference type="GO" id="GO:0004222">
    <property type="term" value="F:metalloendopeptidase activity"/>
    <property type="evidence" value="ECO:0007669"/>
    <property type="project" value="InterPro"/>
</dbReference>
<proteinExistence type="inferred from homology"/>
<dbReference type="Pfam" id="PF02163">
    <property type="entry name" value="Peptidase_M50"/>
    <property type="match status" value="1"/>
</dbReference>
<dbReference type="SMART" id="SM00228">
    <property type="entry name" value="PDZ"/>
    <property type="match status" value="2"/>
</dbReference>
<evidence type="ECO:0000313" key="13">
    <source>
        <dbReference type="EMBL" id="KUP92503.1"/>
    </source>
</evidence>
<keyword evidence="5 11" id="KW-0812">Transmembrane</keyword>
<dbReference type="InterPro" id="IPR001478">
    <property type="entry name" value="PDZ"/>
</dbReference>
<dbReference type="CDD" id="cd06163">
    <property type="entry name" value="S2P-M50_PDZ_RseP-like"/>
    <property type="match status" value="1"/>
</dbReference>
<dbReference type="RefSeq" id="WP_408646189.1">
    <property type="nucleotide sequence ID" value="NZ_LPUY01000074.1"/>
</dbReference>
<dbReference type="SUPFAM" id="SSF50156">
    <property type="entry name" value="PDZ domain-like"/>
    <property type="match status" value="2"/>
</dbReference>
<keyword evidence="8 11" id="KW-1133">Transmembrane helix</keyword>
<comment type="caution">
    <text evidence="13">The sequence shown here is derived from an EMBL/GenBank/DDBJ whole genome shotgun (WGS) entry which is preliminary data.</text>
</comment>
<comment type="similarity">
    <text evidence="3 11">Belongs to the peptidase M50B family.</text>
</comment>
<dbReference type="NCBIfam" id="TIGR00054">
    <property type="entry name" value="RIP metalloprotease RseP"/>
    <property type="match status" value="1"/>
</dbReference>
<feature type="transmembrane region" description="Helical" evidence="11">
    <location>
        <begin position="375"/>
        <end position="407"/>
    </location>
</feature>
<dbReference type="PANTHER" id="PTHR42837:SF2">
    <property type="entry name" value="MEMBRANE METALLOPROTEASE ARASP2, CHLOROPLASTIC-RELATED"/>
    <property type="match status" value="1"/>
</dbReference>
<evidence type="ECO:0000256" key="7">
    <source>
        <dbReference type="ARBA" id="ARBA00022833"/>
    </source>
</evidence>
<evidence type="ECO:0000256" key="3">
    <source>
        <dbReference type="ARBA" id="ARBA00007931"/>
    </source>
</evidence>
<reference evidence="13 14" key="1">
    <citation type="submission" date="2015-12" db="EMBL/GenBank/DDBJ databases">
        <title>Genome sequence of the marine Rhodobacteraceae strain O3.65, Candidatus Tritonibacter horizontis.</title>
        <authorList>
            <person name="Poehlein A."/>
            <person name="Giebel H.A."/>
            <person name="Voget S."/>
            <person name="Brinkhoff T."/>
        </authorList>
    </citation>
    <scope>NUCLEOTIDE SEQUENCE [LARGE SCALE GENOMIC DNA]</scope>
    <source>
        <strain evidence="13 14">O3.65</strain>
    </source>
</reference>
<keyword evidence="9 11" id="KW-0482">Metalloprotease</keyword>
<evidence type="ECO:0000256" key="6">
    <source>
        <dbReference type="ARBA" id="ARBA00022801"/>
    </source>
</evidence>
<dbReference type="InterPro" id="IPR004387">
    <property type="entry name" value="Pept_M50_Zn"/>
</dbReference>
<gene>
    <name evidence="13" type="primary">rseP</name>
    <name evidence="13" type="ORF">TRIHO_24730</name>
</gene>
<dbReference type="PANTHER" id="PTHR42837">
    <property type="entry name" value="REGULATOR OF SIGMA-E PROTEASE RSEP"/>
    <property type="match status" value="1"/>
</dbReference>
<dbReference type="AlphaFoldDB" id="A0A132BVV5"/>
<evidence type="ECO:0000256" key="8">
    <source>
        <dbReference type="ARBA" id="ARBA00022989"/>
    </source>
</evidence>
<comment type="subcellular location">
    <subcellularLocation>
        <location evidence="2">Membrane</location>
        <topology evidence="2">Multi-pass membrane protein</topology>
    </subcellularLocation>
</comment>
<keyword evidence="14" id="KW-1185">Reference proteome</keyword>
<feature type="transmembrane region" description="Helical" evidence="11">
    <location>
        <begin position="111"/>
        <end position="136"/>
    </location>
</feature>
<comment type="cofactor">
    <cofactor evidence="1 11">
        <name>Zn(2+)</name>
        <dbReference type="ChEBI" id="CHEBI:29105"/>
    </cofactor>
</comment>
<dbReference type="InterPro" id="IPR036034">
    <property type="entry name" value="PDZ_sf"/>
</dbReference>
<dbReference type="Pfam" id="PF17820">
    <property type="entry name" value="PDZ_6"/>
    <property type="match status" value="1"/>
</dbReference>
<organism evidence="13 14">
    <name type="scientific">Tritonibacter horizontis</name>
    <dbReference type="NCBI Taxonomy" id="1768241"/>
    <lineage>
        <taxon>Bacteria</taxon>
        <taxon>Pseudomonadati</taxon>
        <taxon>Pseudomonadota</taxon>
        <taxon>Alphaproteobacteria</taxon>
        <taxon>Rhodobacterales</taxon>
        <taxon>Paracoccaceae</taxon>
        <taxon>Tritonibacter</taxon>
    </lineage>
</organism>
<keyword evidence="10 11" id="KW-0472">Membrane</keyword>
<feature type="domain" description="PDZ" evidence="12">
    <location>
        <begin position="132"/>
        <end position="206"/>
    </location>
</feature>
<evidence type="ECO:0000256" key="9">
    <source>
        <dbReference type="ARBA" id="ARBA00023049"/>
    </source>
</evidence>
<keyword evidence="6 11" id="KW-0378">Hydrolase</keyword>
<dbReference type="PATRIC" id="fig|1768241.3.peg.2592"/>
<dbReference type="CDD" id="cd23081">
    <property type="entry name" value="cpPDZ_EcRseP-like"/>
    <property type="match status" value="1"/>
</dbReference>
<dbReference type="InterPro" id="IPR008915">
    <property type="entry name" value="Peptidase_M50"/>
</dbReference>
<dbReference type="GO" id="GO:0006508">
    <property type="term" value="P:proteolysis"/>
    <property type="evidence" value="ECO:0007669"/>
    <property type="project" value="UniProtKB-KW"/>
</dbReference>
<evidence type="ECO:0000256" key="2">
    <source>
        <dbReference type="ARBA" id="ARBA00004141"/>
    </source>
</evidence>
<evidence type="ECO:0000256" key="4">
    <source>
        <dbReference type="ARBA" id="ARBA00022670"/>
    </source>
</evidence>
<feature type="domain" description="PDZ" evidence="12">
    <location>
        <begin position="208"/>
        <end position="275"/>
    </location>
</feature>
<evidence type="ECO:0000259" key="12">
    <source>
        <dbReference type="SMART" id="SM00228"/>
    </source>
</evidence>
<evidence type="ECO:0000256" key="11">
    <source>
        <dbReference type="RuleBase" id="RU362031"/>
    </source>
</evidence>
<feature type="transmembrane region" description="Helical" evidence="11">
    <location>
        <begin position="419"/>
        <end position="439"/>
    </location>
</feature>
<evidence type="ECO:0000313" key="14">
    <source>
        <dbReference type="Proteomes" id="UP000068382"/>
    </source>
</evidence>
<dbReference type="Gene3D" id="2.30.42.10">
    <property type="match status" value="1"/>
</dbReference>